<dbReference type="PROSITE" id="PS50888">
    <property type="entry name" value="BHLH"/>
    <property type="match status" value="1"/>
</dbReference>
<feature type="domain" description="BHLH" evidence="2">
    <location>
        <begin position="367"/>
        <end position="458"/>
    </location>
</feature>
<evidence type="ECO:0000313" key="3">
    <source>
        <dbReference type="EMBL" id="KAG2217519.1"/>
    </source>
</evidence>
<dbReference type="Pfam" id="PF00010">
    <property type="entry name" value="HLH"/>
    <property type="match status" value="1"/>
</dbReference>
<feature type="compositionally biased region" description="Low complexity" evidence="1">
    <location>
        <begin position="214"/>
        <end position="226"/>
    </location>
</feature>
<accession>A0A8H7RUZ3</accession>
<feature type="compositionally biased region" description="Polar residues" evidence="1">
    <location>
        <begin position="137"/>
        <end position="160"/>
    </location>
</feature>
<dbReference type="AlphaFoldDB" id="A0A8H7RUZ3"/>
<feature type="compositionally biased region" description="Low complexity" evidence="1">
    <location>
        <begin position="268"/>
        <end position="284"/>
    </location>
</feature>
<protein>
    <recommendedName>
        <fullName evidence="2">BHLH domain-containing protein</fullName>
    </recommendedName>
</protein>
<gene>
    <name evidence="3" type="ORF">INT45_008181</name>
</gene>
<feature type="compositionally biased region" description="Basic residues" evidence="1">
    <location>
        <begin position="103"/>
        <end position="112"/>
    </location>
</feature>
<feature type="compositionally biased region" description="Low complexity" evidence="1">
    <location>
        <begin position="410"/>
        <end position="425"/>
    </location>
</feature>
<comment type="caution">
    <text evidence="3">The sequence shown here is derived from an EMBL/GenBank/DDBJ whole genome shotgun (WGS) entry which is preliminary data.</text>
</comment>
<dbReference type="GO" id="GO:0046983">
    <property type="term" value="F:protein dimerization activity"/>
    <property type="evidence" value="ECO:0007669"/>
    <property type="project" value="InterPro"/>
</dbReference>
<feature type="compositionally biased region" description="Basic and acidic residues" evidence="1">
    <location>
        <begin position="432"/>
        <end position="441"/>
    </location>
</feature>
<feature type="region of interest" description="Disordered" evidence="1">
    <location>
        <begin position="96"/>
        <end position="176"/>
    </location>
</feature>
<feature type="region of interest" description="Disordered" evidence="1">
    <location>
        <begin position="405"/>
        <end position="441"/>
    </location>
</feature>
<proteinExistence type="predicted"/>
<reference evidence="3 4" key="1">
    <citation type="submission" date="2020-12" db="EMBL/GenBank/DDBJ databases">
        <title>Metabolic potential, ecology and presence of endohyphal bacteria is reflected in genomic diversity of Mucoromycotina.</title>
        <authorList>
            <person name="Muszewska A."/>
            <person name="Okrasinska A."/>
            <person name="Steczkiewicz K."/>
            <person name="Drgas O."/>
            <person name="Orlowska M."/>
            <person name="Perlinska-Lenart U."/>
            <person name="Aleksandrzak-Piekarczyk T."/>
            <person name="Szatraj K."/>
            <person name="Zielenkiewicz U."/>
            <person name="Pilsyk S."/>
            <person name="Malc E."/>
            <person name="Mieczkowski P."/>
            <person name="Kruszewska J.S."/>
            <person name="Biernat P."/>
            <person name="Pawlowska J."/>
        </authorList>
    </citation>
    <scope>NUCLEOTIDE SEQUENCE [LARGE SCALE GENOMIC DNA]</scope>
    <source>
        <strain evidence="3 4">CBS 142.35</strain>
    </source>
</reference>
<dbReference type="InterPro" id="IPR011598">
    <property type="entry name" value="bHLH_dom"/>
</dbReference>
<feature type="compositionally biased region" description="Polar residues" evidence="1">
    <location>
        <begin position="167"/>
        <end position="176"/>
    </location>
</feature>
<keyword evidence="4" id="KW-1185">Reference proteome</keyword>
<dbReference type="OrthoDB" id="5344169at2759"/>
<feature type="region of interest" description="Disordered" evidence="1">
    <location>
        <begin position="201"/>
        <end position="247"/>
    </location>
</feature>
<evidence type="ECO:0000259" key="2">
    <source>
        <dbReference type="PROSITE" id="PS50888"/>
    </source>
</evidence>
<organism evidence="3 4">
    <name type="scientific">Circinella minor</name>
    <dbReference type="NCBI Taxonomy" id="1195481"/>
    <lineage>
        <taxon>Eukaryota</taxon>
        <taxon>Fungi</taxon>
        <taxon>Fungi incertae sedis</taxon>
        <taxon>Mucoromycota</taxon>
        <taxon>Mucoromycotina</taxon>
        <taxon>Mucoromycetes</taxon>
        <taxon>Mucorales</taxon>
        <taxon>Lichtheimiaceae</taxon>
        <taxon>Circinella</taxon>
    </lineage>
</organism>
<name>A0A8H7RUZ3_9FUNG</name>
<feature type="compositionally biased region" description="Low complexity" evidence="1">
    <location>
        <begin position="291"/>
        <end position="301"/>
    </location>
</feature>
<dbReference type="SMART" id="SM00353">
    <property type="entry name" value="HLH"/>
    <property type="match status" value="1"/>
</dbReference>
<feature type="compositionally biased region" description="Basic and acidic residues" evidence="1">
    <location>
        <begin position="201"/>
        <end position="212"/>
    </location>
</feature>
<dbReference type="EMBL" id="JAEPRB010000292">
    <property type="protein sequence ID" value="KAG2217519.1"/>
    <property type="molecule type" value="Genomic_DNA"/>
</dbReference>
<evidence type="ECO:0000313" key="4">
    <source>
        <dbReference type="Proteomes" id="UP000646827"/>
    </source>
</evidence>
<dbReference type="Proteomes" id="UP000646827">
    <property type="component" value="Unassembled WGS sequence"/>
</dbReference>
<dbReference type="InterPro" id="IPR036638">
    <property type="entry name" value="HLH_DNA-bd_sf"/>
</dbReference>
<dbReference type="SUPFAM" id="SSF47459">
    <property type="entry name" value="HLH, helix-loop-helix DNA-binding domain"/>
    <property type="match status" value="1"/>
</dbReference>
<feature type="region of interest" description="Disordered" evidence="1">
    <location>
        <begin position="268"/>
        <end position="309"/>
    </location>
</feature>
<sequence>MDLTNFDTINDMLRSFSSEPSNIDMLLQQSGNLDSFMATLNNTSNPPPTTPRAPINDHHPQFHKSFNDISPHHPPHSNNYYEDDIFTPLISPAMTPSFSYHPHQQHQHHQHQQHPGPVSQEMDFSPLTSPAIMPQQHLHSNQYQHQHSRESSNSNMTVPVSIPPSSMPTSEDSDMTPSQIYEQYEQLERAKIMITRRLSELHKHQKRPREEEQIQQQKHIQQQQRQLQRRISDQQQPLSPAGSPCIEPVTPASLMKIKSNNVTPPVAVIKPVTPTTPKTSSPPAKKSRRIAAATATNNSSTPEHASPRALKPLLISPTLRPGPTPSPLVHDAEHILATRSNYQNLMEGKAAALGIAFSSNIKSGLEIRRTAHKAAEQKRRDSLKEWFDRLRREVEEGYVKQKEKAERELLQQQQQEKPRQEQQPQSPTDQEQNGKDEEPKPLSKVLLLKYAYEYISSLKDIIEEKDQRIRQLERQQ</sequence>
<evidence type="ECO:0000256" key="1">
    <source>
        <dbReference type="SAM" id="MobiDB-lite"/>
    </source>
</evidence>
<dbReference type="Gene3D" id="4.10.280.10">
    <property type="entry name" value="Helix-loop-helix DNA-binding domain"/>
    <property type="match status" value="1"/>
</dbReference>